<dbReference type="Proteomes" id="UP001445076">
    <property type="component" value="Unassembled WGS sequence"/>
</dbReference>
<dbReference type="EMBL" id="JARKIK010000045">
    <property type="protein sequence ID" value="KAK8736054.1"/>
    <property type="molecule type" value="Genomic_DNA"/>
</dbReference>
<feature type="region of interest" description="Disordered" evidence="1">
    <location>
        <begin position="101"/>
        <end position="130"/>
    </location>
</feature>
<reference evidence="3 4" key="1">
    <citation type="journal article" date="2024" name="BMC Genomics">
        <title>Genome assembly of redclaw crayfish (Cherax quadricarinatus) provides insights into its immune adaptation and hypoxia tolerance.</title>
        <authorList>
            <person name="Liu Z."/>
            <person name="Zheng J."/>
            <person name="Li H."/>
            <person name="Fang K."/>
            <person name="Wang S."/>
            <person name="He J."/>
            <person name="Zhou D."/>
            <person name="Weng S."/>
            <person name="Chi M."/>
            <person name="Gu Z."/>
            <person name="He J."/>
            <person name="Li F."/>
            <person name="Wang M."/>
        </authorList>
    </citation>
    <scope>NUCLEOTIDE SEQUENCE [LARGE SCALE GENOMIC DNA]</scope>
    <source>
        <strain evidence="3">ZL_2023a</strain>
    </source>
</reference>
<evidence type="ECO:0000313" key="4">
    <source>
        <dbReference type="Proteomes" id="UP001445076"/>
    </source>
</evidence>
<sequence>VLNLAHLLVLTIFGALEYWEYHTEEFLQPISDKHHQHSHELIIHGQACVCIISEMTGFQKKRRVSQLPLVLGDNASSDFKFDENEEKKTNGVEVSFAEETDIEQVPPALQAGGNNKKNGVQESEVDQTSF</sequence>
<evidence type="ECO:0000256" key="1">
    <source>
        <dbReference type="SAM" id="MobiDB-lite"/>
    </source>
</evidence>
<organism evidence="3 4">
    <name type="scientific">Cherax quadricarinatus</name>
    <name type="common">Australian red claw crayfish</name>
    <dbReference type="NCBI Taxonomy" id="27406"/>
    <lineage>
        <taxon>Eukaryota</taxon>
        <taxon>Metazoa</taxon>
        <taxon>Ecdysozoa</taxon>
        <taxon>Arthropoda</taxon>
        <taxon>Crustacea</taxon>
        <taxon>Multicrustacea</taxon>
        <taxon>Malacostraca</taxon>
        <taxon>Eumalacostraca</taxon>
        <taxon>Eucarida</taxon>
        <taxon>Decapoda</taxon>
        <taxon>Pleocyemata</taxon>
        <taxon>Astacidea</taxon>
        <taxon>Parastacoidea</taxon>
        <taxon>Parastacidae</taxon>
        <taxon>Cherax</taxon>
    </lineage>
</organism>
<feature type="signal peptide" evidence="2">
    <location>
        <begin position="1"/>
        <end position="18"/>
    </location>
</feature>
<comment type="caution">
    <text evidence="3">The sequence shown here is derived from an EMBL/GenBank/DDBJ whole genome shotgun (WGS) entry which is preliminary data.</text>
</comment>
<proteinExistence type="predicted"/>
<feature type="compositionally biased region" description="Polar residues" evidence="1">
    <location>
        <begin position="112"/>
        <end position="130"/>
    </location>
</feature>
<accession>A0AAW0X8F6</accession>
<feature type="chain" id="PRO_5043486162" evidence="2">
    <location>
        <begin position="19"/>
        <end position="130"/>
    </location>
</feature>
<gene>
    <name evidence="3" type="ORF">OTU49_005207</name>
</gene>
<feature type="non-terminal residue" evidence="3">
    <location>
        <position position="1"/>
    </location>
</feature>
<name>A0AAW0X8F6_CHEQU</name>
<evidence type="ECO:0000313" key="3">
    <source>
        <dbReference type="EMBL" id="KAK8736054.1"/>
    </source>
</evidence>
<protein>
    <submittedName>
        <fullName evidence="3">Uncharacterized protein</fullName>
    </submittedName>
</protein>
<keyword evidence="2" id="KW-0732">Signal</keyword>
<keyword evidence="4" id="KW-1185">Reference proteome</keyword>
<dbReference type="AlphaFoldDB" id="A0AAW0X8F6"/>
<evidence type="ECO:0000256" key="2">
    <source>
        <dbReference type="SAM" id="SignalP"/>
    </source>
</evidence>